<keyword evidence="1" id="KW-0472">Membrane</keyword>
<feature type="domain" description="M23ase beta-sheet core" evidence="2">
    <location>
        <begin position="115"/>
        <end position="210"/>
    </location>
</feature>
<dbReference type="Pfam" id="PF01551">
    <property type="entry name" value="Peptidase_M23"/>
    <property type="match status" value="1"/>
</dbReference>
<dbReference type="Gene3D" id="2.70.70.10">
    <property type="entry name" value="Glucose Permease (Domain IIA)"/>
    <property type="match status" value="1"/>
</dbReference>
<evidence type="ECO:0000313" key="4">
    <source>
        <dbReference type="Proteomes" id="UP000231474"/>
    </source>
</evidence>
<dbReference type="InterPro" id="IPR016047">
    <property type="entry name" value="M23ase_b-sheet_dom"/>
</dbReference>
<evidence type="ECO:0000313" key="3">
    <source>
        <dbReference type="EMBL" id="PJE67322.1"/>
    </source>
</evidence>
<evidence type="ECO:0000259" key="2">
    <source>
        <dbReference type="Pfam" id="PF01551"/>
    </source>
</evidence>
<dbReference type="EMBL" id="PFEK01000061">
    <property type="protein sequence ID" value="PJE67322.1"/>
    <property type="molecule type" value="Genomic_DNA"/>
</dbReference>
<dbReference type="Proteomes" id="UP000231474">
    <property type="component" value="Unassembled WGS sequence"/>
</dbReference>
<keyword evidence="1" id="KW-1133">Transmembrane helix</keyword>
<sequence>MENLPKEEQSAASFTLPSKKPDRLKFFLFLGLGLVILVLIGEGIYYFKLKEKKKRSEVTIPTSLLPTPSEPVRQPVVAIEPNMAELPAGLTLALPVEREYLEKALLDKAYSQVLSFFLPTQTPIKAVFSGRITKVLHDQKPFPNDLAFEEIRLKREDKEFWVSYVIVGEVLVQEGQELREGEVLAKAGEGKLKFRSGTNLSFWLHNKDNQMVKLSKEMFK</sequence>
<protein>
    <recommendedName>
        <fullName evidence="2">M23ase beta-sheet core domain-containing protein</fullName>
    </recommendedName>
</protein>
<dbReference type="AlphaFoldDB" id="A0A2M8L373"/>
<evidence type="ECO:0000256" key="1">
    <source>
        <dbReference type="SAM" id="Phobius"/>
    </source>
</evidence>
<dbReference type="InterPro" id="IPR011055">
    <property type="entry name" value="Dup_hybrid_motif"/>
</dbReference>
<accession>A0A2M8L373</accession>
<keyword evidence="1" id="KW-0812">Transmembrane</keyword>
<organism evidence="3 4">
    <name type="scientific">Candidatus Shapirobacteria bacterium CG10_big_fil_rev_8_21_14_0_10_40_9</name>
    <dbReference type="NCBI Taxonomy" id="1974888"/>
    <lineage>
        <taxon>Bacteria</taxon>
        <taxon>Candidatus Shapironibacteriota</taxon>
    </lineage>
</organism>
<reference evidence="4" key="1">
    <citation type="submission" date="2017-09" db="EMBL/GenBank/DDBJ databases">
        <title>Depth-based differentiation of microbial function through sediment-hosted aquifers and enrichment of novel symbionts in the deep terrestrial subsurface.</title>
        <authorList>
            <person name="Probst A.J."/>
            <person name="Ladd B."/>
            <person name="Jarett J.K."/>
            <person name="Geller-Mcgrath D.E."/>
            <person name="Sieber C.M.K."/>
            <person name="Emerson J.B."/>
            <person name="Anantharaman K."/>
            <person name="Thomas B.C."/>
            <person name="Malmstrom R."/>
            <person name="Stieglmeier M."/>
            <person name="Klingl A."/>
            <person name="Woyke T."/>
            <person name="Ryan C.M."/>
            <person name="Banfield J.F."/>
        </authorList>
    </citation>
    <scope>NUCLEOTIDE SEQUENCE [LARGE SCALE GENOMIC DNA]</scope>
</reference>
<comment type="caution">
    <text evidence="3">The sequence shown here is derived from an EMBL/GenBank/DDBJ whole genome shotgun (WGS) entry which is preliminary data.</text>
</comment>
<proteinExistence type="predicted"/>
<feature type="transmembrane region" description="Helical" evidence="1">
    <location>
        <begin position="26"/>
        <end position="47"/>
    </location>
</feature>
<gene>
    <name evidence="3" type="ORF">COU95_03065</name>
</gene>
<name>A0A2M8L373_9BACT</name>